<evidence type="ECO:0000313" key="1">
    <source>
        <dbReference type="EMBL" id="OZI38014.1"/>
    </source>
</evidence>
<keyword evidence="2" id="KW-1185">Reference proteome</keyword>
<protein>
    <submittedName>
        <fullName evidence="1">Uncharacterized protein</fullName>
    </submittedName>
</protein>
<dbReference type="OrthoDB" id="8637297at2"/>
<dbReference type="EMBL" id="NEVM01000001">
    <property type="protein sequence ID" value="OZI38014.1"/>
    <property type="molecule type" value="Genomic_DNA"/>
</dbReference>
<dbReference type="Proteomes" id="UP000216020">
    <property type="component" value="Unassembled WGS sequence"/>
</dbReference>
<proteinExistence type="predicted"/>
<dbReference type="RefSeq" id="WP_094852114.1">
    <property type="nucleotide sequence ID" value="NZ_NEVM01000001.1"/>
</dbReference>
<comment type="caution">
    <text evidence="1">The sequence shown here is derived from an EMBL/GenBank/DDBJ whole genome shotgun (WGS) entry which is preliminary data.</text>
</comment>
<evidence type="ECO:0000313" key="2">
    <source>
        <dbReference type="Proteomes" id="UP000216020"/>
    </source>
</evidence>
<gene>
    <name evidence="1" type="ORF">CAL29_06570</name>
</gene>
<sequence length="78" mass="8391">MALDVERTENGEYVWLIYIAMTREVGKGTLVDRGTHYPAASAAAAAGMRALERFADEQRITVMRPAPPVAAKAQLGSA</sequence>
<name>A0A261SKS7_9BORD</name>
<organism evidence="1 2">
    <name type="scientific">Bordetella genomosp. 10</name>
    <dbReference type="NCBI Taxonomy" id="1416804"/>
    <lineage>
        <taxon>Bacteria</taxon>
        <taxon>Pseudomonadati</taxon>
        <taxon>Pseudomonadota</taxon>
        <taxon>Betaproteobacteria</taxon>
        <taxon>Burkholderiales</taxon>
        <taxon>Alcaligenaceae</taxon>
        <taxon>Bordetella</taxon>
    </lineage>
</organism>
<dbReference type="AlphaFoldDB" id="A0A261SKS7"/>
<accession>A0A261SKS7</accession>
<reference evidence="2" key="1">
    <citation type="submission" date="2017-05" db="EMBL/GenBank/DDBJ databases">
        <title>Complete and WGS of Bordetella genogroups.</title>
        <authorList>
            <person name="Spilker T."/>
            <person name="Lipuma J."/>
        </authorList>
    </citation>
    <scope>NUCLEOTIDE SEQUENCE [LARGE SCALE GENOMIC DNA]</scope>
    <source>
        <strain evidence="2">AU16122</strain>
    </source>
</reference>